<evidence type="ECO:0000256" key="1">
    <source>
        <dbReference type="ARBA" id="ARBA00004477"/>
    </source>
</evidence>
<feature type="transmembrane region" description="Helical" evidence="12">
    <location>
        <begin position="842"/>
        <end position="864"/>
    </location>
</feature>
<dbReference type="AlphaFoldDB" id="A0AAD9H9K2"/>
<evidence type="ECO:0000259" key="13">
    <source>
        <dbReference type="Pfam" id="PF19316"/>
    </source>
</evidence>
<reference evidence="14" key="1">
    <citation type="submission" date="2021-06" db="EMBL/GenBank/DDBJ databases">
        <title>Comparative genomics, transcriptomics and evolutionary studies reveal genomic signatures of adaptation to plant cell wall in hemibiotrophic fungi.</title>
        <authorList>
            <consortium name="DOE Joint Genome Institute"/>
            <person name="Baroncelli R."/>
            <person name="Diaz J.F."/>
            <person name="Benocci T."/>
            <person name="Peng M."/>
            <person name="Battaglia E."/>
            <person name="Haridas S."/>
            <person name="Andreopoulos W."/>
            <person name="Labutti K."/>
            <person name="Pangilinan J."/>
            <person name="Floch G.L."/>
            <person name="Makela M.R."/>
            <person name="Henrissat B."/>
            <person name="Grigoriev I.V."/>
            <person name="Crouch J.A."/>
            <person name="De Vries R.P."/>
            <person name="Sukno S.A."/>
            <person name="Thon M.R."/>
        </authorList>
    </citation>
    <scope>NUCLEOTIDE SEQUENCE</scope>
    <source>
        <strain evidence="14">MAFF235873</strain>
    </source>
</reference>
<dbReference type="PANTHER" id="PTHR23072">
    <property type="entry name" value="PHOSPHATIDYLINOSITOL GLYCAN-RELATED"/>
    <property type="match status" value="1"/>
</dbReference>
<organism evidence="14 15">
    <name type="scientific">Colletotrichum zoysiae</name>
    <dbReference type="NCBI Taxonomy" id="1216348"/>
    <lineage>
        <taxon>Eukaryota</taxon>
        <taxon>Fungi</taxon>
        <taxon>Dikarya</taxon>
        <taxon>Ascomycota</taxon>
        <taxon>Pezizomycotina</taxon>
        <taxon>Sordariomycetes</taxon>
        <taxon>Hypocreomycetidae</taxon>
        <taxon>Glomerellales</taxon>
        <taxon>Glomerellaceae</taxon>
        <taxon>Colletotrichum</taxon>
        <taxon>Colletotrichum graminicola species complex</taxon>
    </lineage>
</organism>
<comment type="pathway">
    <text evidence="2 12">Glycolipid biosynthesis; glycosylphosphatidylinositol-anchor biosynthesis.</text>
</comment>
<keyword evidence="6 12" id="KW-0808">Transferase</keyword>
<evidence type="ECO:0000256" key="9">
    <source>
        <dbReference type="ARBA" id="ARBA00022989"/>
    </source>
</evidence>
<feature type="transmembrane region" description="Helical" evidence="12">
    <location>
        <begin position="572"/>
        <end position="596"/>
    </location>
</feature>
<feature type="transmembrane region" description="Helical" evidence="12">
    <location>
        <begin position="508"/>
        <end position="525"/>
    </location>
</feature>
<feature type="transmembrane region" description="Helical" evidence="12">
    <location>
        <begin position="482"/>
        <end position="502"/>
    </location>
</feature>
<dbReference type="InterPro" id="IPR017850">
    <property type="entry name" value="Alkaline_phosphatase_core_sf"/>
</dbReference>
<dbReference type="SUPFAM" id="SSF53649">
    <property type="entry name" value="Alkaline phosphatase-like"/>
    <property type="match status" value="1"/>
</dbReference>
<comment type="subcellular location">
    <subcellularLocation>
        <location evidence="1 12">Endoplasmic reticulum membrane</location>
        <topology evidence="1 12">Multi-pass membrane protein</topology>
    </subcellularLocation>
</comment>
<evidence type="ECO:0000256" key="10">
    <source>
        <dbReference type="ARBA" id="ARBA00023136"/>
    </source>
</evidence>
<dbReference type="CDD" id="cd16024">
    <property type="entry name" value="GPI_EPT_2"/>
    <property type="match status" value="1"/>
</dbReference>
<feature type="transmembrane region" description="Helical" evidence="12">
    <location>
        <begin position="643"/>
        <end position="663"/>
    </location>
</feature>
<comment type="function">
    <text evidence="12">Ethanolamine phosphate transferase involved in glycosylphosphatidylinositol-anchor biosynthesis. Transfers ethanolamine phosphate to the GPI second mannose.</text>
</comment>
<dbReference type="Pfam" id="PF19316">
    <property type="entry name" value="PIGO_PIGG"/>
    <property type="match status" value="1"/>
</dbReference>
<dbReference type="EMBL" id="MU842949">
    <property type="protein sequence ID" value="KAK2024965.1"/>
    <property type="molecule type" value="Genomic_DNA"/>
</dbReference>
<dbReference type="Gene3D" id="3.40.720.10">
    <property type="entry name" value="Alkaline Phosphatase, subunit A"/>
    <property type="match status" value="1"/>
</dbReference>
<evidence type="ECO:0000256" key="8">
    <source>
        <dbReference type="ARBA" id="ARBA00022824"/>
    </source>
</evidence>
<comment type="similarity">
    <text evidence="3 12">Belongs to the PIGG/PIGN/PIGO family. PIGG subfamily.</text>
</comment>
<evidence type="ECO:0000256" key="2">
    <source>
        <dbReference type="ARBA" id="ARBA00004687"/>
    </source>
</evidence>
<dbReference type="InterPro" id="IPR045687">
    <property type="entry name" value="PIGG/GPI7_C"/>
</dbReference>
<comment type="caution">
    <text evidence="14">The sequence shown here is derived from an EMBL/GenBank/DDBJ whole genome shotgun (WGS) entry which is preliminary data.</text>
</comment>
<dbReference type="InterPro" id="IPR002591">
    <property type="entry name" value="Phosphodiest/P_Trfase"/>
</dbReference>
<keyword evidence="5 12" id="KW-0337">GPI-anchor biosynthesis</keyword>
<keyword evidence="9 12" id="KW-1133">Transmembrane helix</keyword>
<gene>
    <name evidence="14" type="ORF">LX32DRAFT_643168</name>
</gene>
<evidence type="ECO:0000313" key="14">
    <source>
        <dbReference type="EMBL" id="KAK2024965.1"/>
    </source>
</evidence>
<proteinExistence type="inferred from homology"/>
<sequence length="908" mass="101067">MIPLRQIIFLVVSNAIIVASLVVFMAGYFRPQPSLAAASVGDIDTSDLSSGETVAKAPFDKVVFMVVDALRSDFVYGEKSGFEFTQSLIRSGSAVPFTAMAALPTLTVSRLKALTQGTVQSFLDAWVNVANSPDIIQLKGEDTWLSRLKAAHGYKKKLVFYGVDMWLDLYPDIFDRYEGFFGFYMPDINTLDANITSRIPKELERDDWVSLVMHYEGLDSLAHQGGLRSSHMMPKQAEMDRVVQMIYQGILNEPHLKNTLVVLLGDHGMDEHGNHGGDTPGELASALTLISPHFQDKFSKQKSPLAPRSDFKFHSVINQVDIVPTLAGLLGFQIPAGNVGEFIPEMLDVFADAEDQMRVLLLNAKQMMKALKLDVNALSETMGNCGWDLDACQTEEKRILSLWKRVEEARNASADKNNQTTQSLQAAIHNFTRSAQHRLSRPTNNLGFFELYSGVAGICLSILLMLLGSSFVTVLDQSSETSVLFLVLLGTHGLSMFMPNVVKNEHRFWYIASLVWLSYLAHQRASVKLSGVQKCKPFLGVFLQLGSQALNSYGWLFPVGKLIDDLLFSHPIALWTLSILSYIPTATALSQSFVALEMLSAPLSWWLCGMSLGYKLLTTFHFNPELLGFMPDYMQTRIVAVDHVAFLRSFWVVLAGTIAYSTFRARFGNDSSQHRSLESLYFRLASLHLRTQARPKNLILFAIFDLQLDWLLTITKYLSTIDISLTVLVLCQSSFYASGRGNTFASLDFVNGFNGLDGTSVVAVTLQTLLANWVAPVWWSLAGLLLVRIRQAARLHGSDHGAESSTGTRSLTANALGSEDIPADSMRPQREKLLNNAYLEQITFDTAFAAFSSLAVMLSCLWLQDTAELWTVLAPKYVMACLWVSFYHVLVKLAPCTMLWCLTERKRT</sequence>
<dbReference type="PANTHER" id="PTHR23072:SF0">
    <property type="entry name" value="GPI ETHANOLAMINE PHOSPHATE TRANSFERASE 2"/>
    <property type="match status" value="1"/>
</dbReference>
<dbReference type="GO" id="GO:0005789">
    <property type="term" value="C:endoplasmic reticulum membrane"/>
    <property type="evidence" value="ECO:0007669"/>
    <property type="project" value="UniProtKB-SubCell"/>
</dbReference>
<keyword evidence="7 12" id="KW-0812">Transmembrane</keyword>
<dbReference type="Pfam" id="PF01663">
    <property type="entry name" value="Phosphodiest"/>
    <property type="match status" value="1"/>
</dbReference>
<feature type="transmembrane region" description="Helical" evidence="12">
    <location>
        <begin position="603"/>
        <end position="623"/>
    </location>
</feature>
<feature type="transmembrane region" description="Helical" evidence="12">
    <location>
        <begin position="537"/>
        <end position="557"/>
    </location>
</feature>
<keyword evidence="8 12" id="KW-0256">Endoplasmic reticulum</keyword>
<feature type="domain" description="GPI ethanolamine phosphate transferase 2 C-terminal" evidence="13">
    <location>
        <begin position="455"/>
        <end position="903"/>
    </location>
</feature>
<feature type="transmembrane region" description="Helical" evidence="12">
    <location>
        <begin position="7"/>
        <end position="29"/>
    </location>
</feature>
<evidence type="ECO:0000256" key="12">
    <source>
        <dbReference type="RuleBase" id="RU367106"/>
    </source>
</evidence>
<dbReference type="GO" id="GO:0051267">
    <property type="term" value="F:CP2 mannose-ethanolamine phosphotransferase activity"/>
    <property type="evidence" value="ECO:0007669"/>
    <property type="project" value="TreeGrafter"/>
</dbReference>
<name>A0AAD9H9K2_9PEZI</name>
<dbReference type="GO" id="GO:0006506">
    <property type="term" value="P:GPI anchor biosynthetic process"/>
    <property type="evidence" value="ECO:0007669"/>
    <property type="project" value="UniProtKB-KW"/>
</dbReference>
<accession>A0AAD9H9K2</accession>
<keyword evidence="15" id="KW-1185">Reference proteome</keyword>
<protein>
    <recommendedName>
        <fullName evidence="4 12">GPI ethanolamine phosphate transferase 2</fullName>
    </recommendedName>
</protein>
<dbReference type="InterPro" id="IPR037674">
    <property type="entry name" value="PIG-G_N"/>
</dbReference>
<evidence type="ECO:0000313" key="15">
    <source>
        <dbReference type="Proteomes" id="UP001232148"/>
    </source>
</evidence>
<evidence type="ECO:0000256" key="4">
    <source>
        <dbReference type="ARBA" id="ARBA00020830"/>
    </source>
</evidence>
<keyword evidence="10 12" id="KW-0472">Membrane</keyword>
<evidence type="ECO:0000256" key="7">
    <source>
        <dbReference type="ARBA" id="ARBA00022692"/>
    </source>
</evidence>
<feature type="transmembrane region" description="Helical" evidence="12">
    <location>
        <begin position="876"/>
        <end position="902"/>
    </location>
</feature>
<keyword evidence="11" id="KW-0325">Glycoprotein</keyword>
<dbReference type="Proteomes" id="UP001232148">
    <property type="component" value="Unassembled WGS sequence"/>
</dbReference>
<evidence type="ECO:0000256" key="3">
    <source>
        <dbReference type="ARBA" id="ARBA00005315"/>
    </source>
</evidence>
<evidence type="ECO:0000256" key="11">
    <source>
        <dbReference type="ARBA" id="ARBA00023180"/>
    </source>
</evidence>
<evidence type="ECO:0000256" key="6">
    <source>
        <dbReference type="ARBA" id="ARBA00022679"/>
    </source>
</evidence>
<dbReference type="InterPro" id="IPR039527">
    <property type="entry name" value="PIGG/GPI7"/>
</dbReference>
<feature type="transmembrane region" description="Helical" evidence="12">
    <location>
        <begin position="451"/>
        <end position="475"/>
    </location>
</feature>
<evidence type="ECO:0000256" key="5">
    <source>
        <dbReference type="ARBA" id="ARBA00022502"/>
    </source>
</evidence>